<name>A0ABU9DJV8_9BACL</name>
<gene>
    <name evidence="2" type="ORF">WMW72_14730</name>
</gene>
<accession>A0ABU9DJV8</accession>
<feature type="transmembrane region" description="Helical" evidence="1">
    <location>
        <begin position="14"/>
        <end position="36"/>
    </location>
</feature>
<keyword evidence="1" id="KW-0812">Transmembrane</keyword>
<dbReference type="EMBL" id="JBBPCC010000008">
    <property type="protein sequence ID" value="MEK8129158.1"/>
    <property type="molecule type" value="Genomic_DNA"/>
</dbReference>
<proteinExistence type="predicted"/>
<feature type="transmembrane region" description="Helical" evidence="1">
    <location>
        <begin position="56"/>
        <end position="75"/>
    </location>
</feature>
<dbReference type="Proteomes" id="UP001469365">
    <property type="component" value="Unassembled WGS sequence"/>
</dbReference>
<keyword evidence="1" id="KW-1133">Transmembrane helix</keyword>
<evidence type="ECO:0000313" key="2">
    <source>
        <dbReference type="EMBL" id="MEK8129158.1"/>
    </source>
</evidence>
<feature type="transmembrane region" description="Helical" evidence="1">
    <location>
        <begin position="173"/>
        <end position="192"/>
    </location>
</feature>
<feature type="transmembrane region" description="Helical" evidence="1">
    <location>
        <begin position="146"/>
        <end position="166"/>
    </location>
</feature>
<dbReference type="RefSeq" id="WP_341416250.1">
    <property type="nucleotide sequence ID" value="NZ_JBBPCC010000008.1"/>
</dbReference>
<keyword evidence="1" id="KW-0472">Membrane</keyword>
<dbReference type="Pfam" id="PF12730">
    <property type="entry name" value="ABC2_membrane_4"/>
    <property type="match status" value="1"/>
</dbReference>
<keyword evidence="3" id="KW-1185">Reference proteome</keyword>
<evidence type="ECO:0000313" key="3">
    <source>
        <dbReference type="Proteomes" id="UP001469365"/>
    </source>
</evidence>
<comment type="caution">
    <text evidence="2">The sequence shown here is derived from an EMBL/GenBank/DDBJ whole genome shotgun (WGS) entry which is preliminary data.</text>
</comment>
<organism evidence="2 3">
    <name type="scientific">Paenibacillus filicis</name>
    <dbReference type="NCBI Taxonomy" id="669464"/>
    <lineage>
        <taxon>Bacteria</taxon>
        <taxon>Bacillati</taxon>
        <taxon>Bacillota</taxon>
        <taxon>Bacilli</taxon>
        <taxon>Bacillales</taxon>
        <taxon>Paenibacillaceae</taxon>
        <taxon>Paenibacillus</taxon>
    </lineage>
</organism>
<feature type="transmembrane region" description="Helical" evidence="1">
    <location>
        <begin position="198"/>
        <end position="218"/>
    </location>
</feature>
<evidence type="ECO:0000256" key="1">
    <source>
        <dbReference type="SAM" id="Phobius"/>
    </source>
</evidence>
<protein>
    <submittedName>
        <fullName evidence="2">ABC transporter permease</fullName>
    </submittedName>
</protein>
<sequence>MLNLMRLEMSKHRMGSYVIGAVIANLVIALLVVLIGAVEGEHAYRGWEDAFSAIDAFSKSTFIVFGGVLLSRLVIDEYRNKTISLLFTYPVGRRKLLTAKLLLVGLWTFFSILFTDLWVTCIFLVMNTQLDMLADSLTQELLTGQMIQFLLQAAGAAGMSLIPLYFGMKRKSAGATIVSSVLIVLVVCSNSGGFSLSSIIAIPLSLAAIGVLIAYLSIRNVYRQDILE</sequence>
<reference evidence="2 3" key="1">
    <citation type="submission" date="2024-04" db="EMBL/GenBank/DDBJ databases">
        <title>draft genome sequnece of Paenibacillus filicis.</title>
        <authorList>
            <person name="Kim D.-U."/>
        </authorList>
    </citation>
    <scope>NUCLEOTIDE SEQUENCE [LARGE SCALE GENOMIC DNA]</scope>
    <source>
        <strain evidence="2 3">KACC14197</strain>
    </source>
</reference>
<feature type="transmembrane region" description="Helical" evidence="1">
    <location>
        <begin position="101"/>
        <end position="126"/>
    </location>
</feature>